<feature type="transmembrane region" description="Helical" evidence="6">
    <location>
        <begin position="181"/>
        <end position="204"/>
    </location>
</feature>
<dbReference type="InterPro" id="IPR051115">
    <property type="entry name" value="LAPTM_transporter"/>
</dbReference>
<dbReference type="WBParaSite" id="PSAMB.scaffold10937size3727.g33732.t1">
    <property type="protein sequence ID" value="PSAMB.scaffold10937size3727.g33732.t1"/>
    <property type="gene ID" value="PSAMB.scaffold10937size3727.g33732"/>
</dbReference>
<evidence type="ECO:0000256" key="6">
    <source>
        <dbReference type="SAM" id="Phobius"/>
    </source>
</evidence>
<keyword evidence="2 6" id="KW-0812">Transmembrane</keyword>
<feature type="transmembrane region" description="Helical" evidence="6">
    <location>
        <begin position="152"/>
        <end position="169"/>
    </location>
</feature>
<keyword evidence="3 6" id="KW-1133">Transmembrane helix</keyword>
<evidence type="ECO:0000256" key="3">
    <source>
        <dbReference type="ARBA" id="ARBA00022989"/>
    </source>
</evidence>
<name>A0A914ULC3_9BILA</name>
<dbReference type="PANTHER" id="PTHR12479:SF10">
    <property type="entry name" value="LYSOSOMAL-ASSOCIATED TRANSMEMBRANE PROTEIN"/>
    <property type="match status" value="1"/>
</dbReference>
<dbReference type="Proteomes" id="UP000887566">
    <property type="component" value="Unplaced"/>
</dbReference>
<keyword evidence="4 6" id="KW-0472">Membrane</keyword>
<evidence type="ECO:0000256" key="1">
    <source>
        <dbReference type="ARBA" id="ARBA00004127"/>
    </source>
</evidence>
<organism evidence="7 8">
    <name type="scientific">Plectus sambesii</name>
    <dbReference type="NCBI Taxonomy" id="2011161"/>
    <lineage>
        <taxon>Eukaryota</taxon>
        <taxon>Metazoa</taxon>
        <taxon>Ecdysozoa</taxon>
        <taxon>Nematoda</taxon>
        <taxon>Chromadorea</taxon>
        <taxon>Plectida</taxon>
        <taxon>Plectina</taxon>
        <taxon>Plectoidea</taxon>
        <taxon>Plectidae</taxon>
        <taxon>Plectus</taxon>
    </lineage>
</organism>
<dbReference type="GO" id="GO:0012505">
    <property type="term" value="C:endomembrane system"/>
    <property type="evidence" value="ECO:0007669"/>
    <property type="project" value="UniProtKB-SubCell"/>
</dbReference>
<sequence length="320" mass="35796">MTWGWKHQLEEKNKKSCQPSETTVSEADEGVSTDTDERQEFDQNGSKWTTCCGCHVATLTFVWGTTFTIAVAIIELGLTCLGLLRNTVRSAEMCGASEERRPQMEQQYHKEEYKKPNDRSGNFSTLTVKESTYWDNYGIVTMIVCSMLQSQIFWSIVEIVTVVMLLYGIKARRWGFLVPHLILRGLFLLGVALGFLAMSIYTLYFFISINGDSHVMSAEQIRTIMIIFSLVLGAVLALYIYIFVCTIRCCQFVKEAAKAGILSTVYPSAPLPMITVSHGNTFTAPQYPYPQQYLPALKLAQEPPPAYATIASAPPSTKAD</sequence>
<feature type="region of interest" description="Disordered" evidence="5">
    <location>
        <begin position="1"/>
        <end position="39"/>
    </location>
</feature>
<accession>A0A914ULC3</accession>
<dbReference type="PANTHER" id="PTHR12479">
    <property type="entry name" value="LYSOSOMAL-ASSOCIATED TRANSMEMBRANE PROTEIN"/>
    <property type="match status" value="1"/>
</dbReference>
<dbReference type="GO" id="GO:0005765">
    <property type="term" value="C:lysosomal membrane"/>
    <property type="evidence" value="ECO:0007669"/>
    <property type="project" value="TreeGrafter"/>
</dbReference>
<keyword evidence="7" id="KW-1185">Reference proteome</keyword>
<evidence type="ECO:0000313" key="7">
    <source>
        <dbReference type="Proteomes" id="UP000887566"/>
    </source>
</evidence>
<evidence type="ECO:0000256" key="2">
    <source>
        <dbReference type="ARBA" id="ARBA00022692"/>
    </source>
</evidence>
<reference evidence="8" key="1">
    <citation type="submission" date="2022-11" db="UniProtKB">
        <authorList>
            <consortium name="WormBaseParasite"/>
        </authorList>
    </citation>
    <scope>IDENTIFICATION</scope>
</reference>
<evidence type="ECO:0000256" key="4">
    <source>
        <dbReference type="ARBA" id="ARBA00023136"/>
    </source>
</evidence>
<feature type="compositionally biased region" description="Polar residues" evidence="5">
    <location>
        <begin position="16"/>
        <end position="25"/>
    </location>
</feature>
<dbReference type="AlphaFoldDB" id="A0A914ULC3"/>
<comment type="subcellular location">
    <subcellularLocation>
        <location evidence="1">Endomembrane system</location>
        <topology evidence="1">Multi-pass membrane protein</topology>
    </subcellularLocation>
</comment>
<proteinExistence type="predicted"/>
<feature type="transmembrane region" description="Helical" evidence="6">
    <location>
        <begin position="224"/>
        <end position="244"/>
    </location>
</feature>
<evidence type="ECO:0000256" key="5">
    <source>
        <dbReference type="SAM" id="MobiDB-lite"/>
    </source>
</evidence>
<protein>
    <submittedName>
        <fullName evidence="8">Uncharacterized protein</fullName>
    </submittedName>
</protein>
<evidence type="ECO:0000313" key="8">
    <source>
        <dbReference type="WBParaSite" id="PSAMB.scaffold10937size3727.g33732.t1"/>
    </source>
</evidence>